<keyword evidence="3" id="KW-0804">Transcription</keyword>
<evidence type="ECO:0000259" key="4">
    <source>
        <dbReference type="PROSITE" id="PS01124"/>
    </source>
</evidence>
<dbReference type="RefSeq" id="WP_003714861.1">
    <property type="nucleotide sequence ID" value="NZ_AFTL01000002.1"/>
</dbReference>
<keyword evidence="2" id="KW-0238">DNA-binding</keyword>
<gene>
    <name evidence="5" type="ORF">HMPREF9102_0691</name>
</gene>
<dbReference type="SUPFAM" id="SSF46689">
    <property type="entry name" value="Homeodomain-like"/>
    <property type="match status" value="1"/>
</dbReference>
<keyword evidence="1" id="KW-0805">Transcription regulation</keyword>
<dbReference type="InterPro" id="IPR009057">
    <property type="entry name" value="Homeodomain-like_sf"/>
</dbReference>
<dbReference type="Proteomes" id="UP000006035">
    <property type="component" value="Unassembled WGS sequence"/>
</dbReference>
<accession>A0ABN0D7S3</accession>
<dbReference type="Pfam" id="PF12833">
    <property type="entry name" value="HTH_18"/>
    <property type="match status" value="1"/>
</dbReference>
<dbReference type="InterPro" id="IPR018060">
    <property type="entry name" value="HTH_AraC"/>
</dbReference>
<name>A0ABN0D7S3_9LACO</name>
<proteinExistence type="predicted"/>
<organism evidence="5 6">
    <name type="scientific">Limosilactobacillus oris F0423</name>
    <dbReference type="NCBI Taxonomy" id="944562"/>
    <lineage>
        <taxon>Bacteria</taxon>
        <taxon>Bacillati</taxon>
        <taxon>Bacillota</taxon>
        <taxon>Bacilli</taxon>
        <taxon>Lactobacillales</taxon>
        <taxon>Lactobacillaceae</taxon>
        <taxon>Limosilactobacillus</taxon>
    </lineage>
</organism>
<dbReference type="PROSITE" id="PS01124">
    <property type="entry name" value="HTH_ARAC_FAMILY_2"/>
    <property type="match status" value="1"/>
</dbReference>
<evidence type="ECO:0000313" key="6">
    <source>
        <dbReference type="Proteomes" id="UP000006035"/>
    </source>
</evidence>
<protein>
    <submittedName>
        <fullName evidence="5">Transcriptional regulator, AraC family</fullName>
    </submittedName>
</protein>
<dbReference type="Gene3D" id="1.10.10.60">
    <property type="entry name" value="Homeodomain-like"/>
    <property type="match status" value="1"/>
</dbReference>
<dbReference type="PANTHER" id="PTHR47894">
    <property type="entry name" value="HTH-TYPE TRANSCRIPTIONAL REGULATOR GADX"/>
    <property type="match status" value="1"/>
</dbReference>
<dbReference type="PANTHER" id="PTHR47894:SF1">
    <property type="entry name" value="HTH-TYPE TRANSCRIPTIONAL REGULATOR VQSM"/>
    <property type="match status" value="1"/>
</dbReference>
<keyword evidence="6" id="KW-1185">Reference proteome</keyword>
<dbReference type="EMBL" id="AFTL01000002">
    <property type="protein sequence ID" value="EGS39464.1"/>
    <property type="molecule type" value="Genomic_DNA"/>
</dbReference>
<comment type="caution">
    <text evidence="5">The sequence shown here is derived from an EMBL/GenBank/DDBJ whole genome shotgun (WGS) entry which is preliminary data.</text>
</comment>
<evidence type="ECO:0000256" key="1">
    <source>
        <dbReference type="ARBA" id="ARBA00023015"/>
    </source>
</evidence>
<dbReference type="InterPro" id="IPR032687">
    <property type="entry name" value="AraC-type_N"/>
</dbReference>
<evidence type="ECO:0000313" key="5">
    <source>
        <dbReference type="EMBL" id="EGS39464.1"/>
    </source>
</evidence>
<sequence length="330" mass="37239">MEKFIIDGRYGQLLMANGIDPSAVLKTADLPIDTFAHQTLKLTETDYFKMIDSIDRLAADPLLPTKLVATDNIETFSPPIFAAYCSKNGAQFLQRLAHYKKLIGPVTYQIKRESKVTTITLSTLNIHESLPPFFVKGEFAFMVQLLAKATGREIKPLKVITTFDETAPEIQEYFTIGFSRGSRNSISFRKADLQLPFISENHSLLEYLEPGLKKRLAELDVNDSASQRVRNALVELLPRGTATIDDVAPALGVSKRTLQRKLKAEETNFQQQLNATREMLAKNYLLNTTMSTDDIAFLLAYQETNSFLRAFHAWTGESVQQYRQLHIPQA</sequence>
<evidence type="ECO:0000256" key="2">
    <source>
        <dbReference type="ARBA" id="ARBA00023125"/>
    </source>
</evidence>
<feature type="domain" description="HTH araC/xylS-type" evidence="4">
    <location>
        <begin position="227"/>
        <end position="325"/>
    </location>
</feature>
<evidence type="ECO:0000256" key="3">
    <source>
        <dbReference type="ARBA" id="ARBA00023163"/>
    </source>
</evidence>
<reference evidence="5 6" key="1">
    <citation type="submission" date="2011-05" db="EMBL/GenBank/DDBJ databases">
        <authorList>
            <person name="Durkin A.S."/>
            <person name="Kim M."/>
            <person name="Radune D."/>
            <person name="Hostetler J."/>
            <person name="Torralba M."/>
            <person name="Gillis M."/>
            <person name="Methe B."/>
            <person name="Sutton G."/>
            <person name="Nelson K.E."/>
        </authorList>
    </citation>
    <scope>NUCLEOTIDE SEQUENCE [LARGE SCALE GENOMIC DNA]</scope>
    <source>
        <strain evidence="5 6">F0423</strain>
    </source>
</reference>
<dbReference type="Pfam" id="PF12625">
    <property type="entry name" value="Arabinose_bd"/>
    <property type="match status" value="1"/>
</dbReference>
<dbReference type="SMART" id="SM00342">
    <property type="entry name" value="HTH_ARAC"/>
    <property type="match status" value="1"/>
</dbReference>